<dbReference type="PROSITE" id="PS00518">
    <property type="entry name" value="ZF_RING_1"/>
    <property type="match status" value="1"/>
</dbReference>
<dbReference type="AlphaFoldDB" id="A0A8B7P6J8"/>
<dbReference type="Gene3D" id="3.30.160.60">
    <property type="entry name" value="Classic Zinc Finger"/>
    <property type="match status" value="1"/>
</dbReference>
<protein>
    <submittedName>
        <fullName evidence="9">E3 ubiquitin-protein ligase TRIM38-like</fullName>
    </submittedName>
</protein>
<evidence type="ECO:0000256" key="5">
    <source>
        <dbReference type="SAM" id="Coils"/>
    </source>
</evidence>
<feature type="non-terminal residue" evidence="9">
    <location>
        <position position="410"/>
    </location>
</feature>
<dbReference type="InterPro" id="IPR017907">
    <property type="entry name" value="Znf_RING_CS"/>
</dbReference>
<evidence type="ECO:0000256" key="3">
    <source>
        <dbReference type="ARBA" id="ARBA00022833"/>
    </source>
</evidence>
<dbReference type="OrthoDB" id="6361831at2759"/>
<dbReference type="PROSITE" id="PS50089">
    <property type="entry name" value="ZF_RING_2"/>
    <property type="match status" value="1"/>
</dbReference>
<reference evidence="9" key="1">
    <citation type="submission" date="2025-08" db="UniProtKB">
        <authorList>
            <consortium name="RefSeq"/>
        </authorList>
    </citation>
    <scope>IDENTIFICATION</scope>
    <source>
        <tissue evidence="9">Whole organism</tissue>
    </source>
</reference>
<evidence type="ECO:0000313" key="8">
    <source>
        <dbReference type="Proteomes" id="UP000694843"/>
    </source>
</evidence>
<keyword evidence="8" id="KW-1185">Reference proteome</keyword>
<organism evidence="8 9">
    <name type="scientific">Hyalella azteca</name>
    <name type="common">Amphipod</name>
    <dbReference type="NCBI Taxonomy" id="294128"/>
    <lineage>
        <taxon>Eukaryota</taxon>
        <taxon>Metazoa</taxon>
        <taxon>Ecdysozoa</taxon>
        <taxon>Arthropoda</taxon>
        <taxon>Crustacea</taxon>
        <taxon>Multicrustacea</taxon>
        <taxon>Malacostraca</taxon>
        <taxon>Eumalacostraca</taxon>
        <taxon>Peracarida</taxon>
        <taxon>Amphipoda</taxon>
        <taxon>Senticaudata</taxon>
        <taxon>Talitrida</taxon>
        <taxon>Talitroidea</taxon>
        <taxon>Hyalellidae</taxon>
        <taxon>Hyalella</taxon>
    </lineage>
</organism>
<dbReference type="RefSeq" id="XP_018021789.1">
    <property type="nucleotide sequence ID" value="XM_018166300.2"/>
</dbReference>
<accession>A0A8B7P6J8</accession>
<keyword evidence="3" id="KW-0862">Zinc</keyword>
<sequence length="410" mass="46730">MEQMKYLECSVCNETYNDSDHRPISLPCGHVFCGPCLHQVEERKILRRTATNAENLPRCPSCREPWDGESARFPVCYMLIPNDADNLEAAAGENQDGVCSSHRLQHEFWCSSCSQAICKKCLKSHRNHCTILPADLLEGEFNSDLQKSNFFVNGEEVIKSIDEAVRDCDSALQLMRKIRAFEREFILRKKNLEKQRQNLKEAINSMKNCKKEESFDATCEKLWNFFRMKSHGDMLCETLENNCRRIIDQTSDLQGSFERAEAALQARIIELMPSEFLPNNTEWDIRGEYAAQKAMATLRNSNNKPQGCVTVWSTASEPVQHLSLLLVQLAEAGCAITLHLLDSFWSRESPPTDCHRLEPFLQAGHGHALHFFHGYVKASTLQAMTSLQYIGLRIEESTDVKTLNSARCSR</sequence>
<dbReference type="Gene3D" id="3.30.40.10">
    <property type="entry name" value="Zinc/RING finger domain, C3HC4 (zinc finger)"/>
    <property type="match status" value="1"/>
</dbReference>
<feature type="domain" description="B box-type" evidence="7">
    <location>
        <begin position="94"/>
        <end position="128"/>
    </location>
</feature>
<dbReference type="SUPFAM" id="SSF57845">
    <property type="entry name" value="B-box zinc-binding domain"/>
    <property type="match status" value="1"/>
</dbReference>
<keyword evidence="5" id="KW-0175">Coiled coil</keyword>
<dbReference type="SUPFAM" id="SSF57850">
    <property type="entry name" value="RING/U-box"/>
    <property type="match status" value="1"/>
</dbReference>
<feature type="domain" description="RING-type" evidence="6">
    <location>
        <begin position="9"/>
        <end position="63"/>
    </location>
</feature>
<dbReference type="SMART" id="SM00184">
    <property type="entry name" value="RING"/>
    <property type="match status" value="1"/>
</dbReference>
<evidence type="ECO:0000313" key="9">
    <source>
        <dbReference type="RefSeq" id="XP_018021789.1"/>
    </source>
</evidence>
<dbReference type="InterPro" id="IPR000315">
    <property type="entry name" value="Znf_B-box"/>
</dbReference>
<dbReference type="InterPro" id="IPR001841">
    <property type="entry name" value="Znf_RING"/>
</dbReference>
<dbReference type="InterPro" id="IPR027370">
    <property type="entry name" value="Znf-RING_euk"/>
</dbReference>
<dbReference type="InterPro" id="IPR013083">
    <property type="entry name" value="Znf_RING/FYVE/PHD"/>
</dbReference>
<dbReference type="Proteomes" id="UP000694843">
    <property type="component" value="Unplaced"/>
</dbReference>
<dbReference type="KEGG" id="hazt:108677980"/>
<dbReference type="PROSITE" id="PS50119">
    <property type="entry name" value="ZF_BBOX"/>
    <property type="match status" value="1"/>
</dbReference>
<gene>
    <name evidence="9" type="primary">LOC108677980</name>
</gene>
<proteinExistence type="predicted"/>
<dbReference type="GO" id="GO:0008270">
    <property type="term" value="F:zinc ion binding"/>
    <property type="evidence" value="ECO:0007669"/>
    <property type="project" value="UniProtKB-KW"/>
</dbReference>
<evidence type="ECO:0000256" key="1">
    <source>
        <dbReference type="ARBA" id="ARBA00022723"/>
    </source>
</evidence>
<evidence type="ECO:0000256" key="2">
    <source>
        <dbReference type="ARBA" id="ARBA00022771"/>
    </source>
</evidence>
<evidence type="ECO:0000259" key="6">
    <source>
        <dbReference type="PROSITE" id="PS50089"/>
    </source>
</evidence>
<dbReference type="Pfam" id="PF13445">
    <property type="entry name" value="zf-RING_UBOX"/>
    <property type="match status" value="1"/>
</dbReference>
<keyword evidence="1" id="KW-0479">Metal-binding</keyword>
<dbReference type="PANTHER" id="PTHR24103">
    <property type="entry name" value="E3 UBIQUITIN-PROTEIN LIGASE TRIM"/>
    <property type="match status" value="1"/>
</dbReference>
<feature type="coiled-coil region" evidence="5">
    <location>
        <begin position="182"/>
        <end position="212"/>
    </location>
</feature>
<dbReference type="GeneID" id="108677980"/>
<dbReference type="InterPro" id="IPR050143">
    <property type="entry name" value="TRIM/RBCC"/>
</dbReference>
<evidence type="ECO:0000256" key="4">
    <source>
        <dbReference type="PROSITE-ProRule" id="PRU00024"/>
    </source>
</evidence>
<keyword evidence="2 4" id="KW-0863">Zinc-finger</keyword>
<name>A0A8B7P6J8_HYAAZ</name>
<evidence type="ECO:0000259" key="7">
    <source>
        <dbReference type="PROSITE" id="PS50119"/>
    </source>
</evidence>
<dbReference type="SMART" id="SM00336">
    <property type="entry name" value="BBOX"/>
    <property type="match status" value="1"/>
</dbReference>